<accession>W9QJU7</accession>
<dbReference type="InterPro" id="IPR036849">
    <property type="entry name" value="Enolase-like_C_sf"/>
</dbReference>
<comment type="pathway">
    <text evidence="1">Carbohydrate degradation; glycolysis; pyruvate from D-glyceraldehyde 3-phosphate: step 4/5.</text>
</comment>
<dbReference type="GO" id="GO:0000015">
    <property type="term" value="C:phosphopyruvate hydratase complex"/>
    <property type="evidence" value="ECO:0007669"/>
    <property type="project" value="InterPro"/>
</dbReference>
<evidence type="ECO:0000313" key="8">
    <source>
        <dbReference type="EMBL" id="EXB38895.1"/>
    </source>
</evidence>
<evidence type="ECO:0000259" key="7">
    <source>
        <dbReference type="SMART" id="SM01192"/>
    </source>
</evidence>
<dbReference type="PANTHER" id="PTHR11902:SF1">
    <property type="entry name" value="ENOLASE"/>
    <property type="match status" value="1"/>
</dbReference>
<dbReference type="InterPro" id="IPR029017">
    <property type="entry name" value="Enolase-like_N"/>
</dbReference>
<evidence type="ECO:0000256" key="2">
    <source>
        <dbReference type="ARBA" id="ARBA00009604"/>
    </source>
</evidence>
<keyword evidence="9" id="KW-1185">Reference proteome</keyword>
<dbReference type="STRING" id="981085.W9QJU7"/>
<dbReference type="UniPathway" id="UPA00109">
    <property type="reaction ID" value="UER00187"/>
</dbReference>
<dbReference type="PANTHER" id="PTHR11902">
    <property type="entry name" value="ENOLASE"/>
    <property type="match status" value="1"/>
</dbReference>
<evidence type="ECO:0000256" key="4">
    <source>
        <dbReference type="ARBA" id="ARBA00023152"/>
    </source>
</evidence>
<dbReference type="InterPro" id="IPR000941">
    <property type="entry name" value="Enolase"/>
</dbReference>
<gene>
    <name evidence="8" type="ORF">L484_027330</name>
</gene>
<sequence length="280" mass="31380">MAKSRSKKMLQVKKLRHTKKKNFGHSVTTKEDLKAKKKNLGSPTMAKRIVRIKARKIYDSRGFPTIEVKVSLVGSVFGLVFDRPAIEKSWPLTARNCERESEKKKRKGGGTTEEVRRRRNISKVRLRVISDLREAEGANNETSQNICGATLLDVYESLRIEVEKAIKQKTCNALLLEVPASFRSLTFQVNQMKSATKSIEAVNMSRRAGWSVGLASHGCGEKYDTFAADLAVGLAVGQYKIGAPSNNMRLDVFKRLTEISMDVRKDGRYHGPHKPDSDTV</sequence>
<dbReference type="AlphaFoldDB" id="W9QJU7"/>
<evidence type="ECO:0000256" key="6">
    <source>
        <dbReference type="SAM" id="MobiDB-lite"/>
    </source>
</evidence>
<dbReference type="GO" id="GO:0000287">
    <property type="term" value="F:magnesium ion binding"/>
    <property type="evidence" value="ECO:0007669"/>
    <property type="project" value="InterPro"/>
</dbReference>
<dbReference type="Pfam" id="PF00113">
    <property type="entry name" value="Enolase_C"/>
    <property type="match status" value="1"/>
</dbReference>
<dbReference type="Proteomes" id="UP000030645">
    <property type="component" value="Unassembled WGS sequence"/>
</dbReference>
<dbReference type="EC" id="4.2.1.11" evidence="3"/>
<protein>
    <recommendedName>
        <fullName evidence="3">phosphopyruvate hydratase</fullName>
        <ecNumber evidence="3">4.2.1.11</ecNumber>
    </recommendedName>
</protein>
<dbReference type="SMART" id="SM01192">
    <property type="entry name" value="Enolase_C"/>
    <property type="match status" value="1"/>
</dbReference>
<name>W9QJU7_9ROSA</name>
<organism evidence="8 9">
    <name type="scientific">Morus notabilis</name>
    <dbReference type="NCBI Taxonomy" id="981085"/>
    <lineage>
        <taxon>Eukaryota</taxon>
        <taxon>Viridiplantae</taxon>
        <taxon>Streptophyta</taxon>
        <taxon>Embryophyta</taxon>
        <taxon>Tracheophyta</taxon>
        <taxon>Spermatophyta</taxon>
        <taxon>Magnoliopsida</taxon>
        <taxon>eudicotyledons</taxon>
        <taxon>Gunneridae</taxon>
        <taxon>Pentapetalae</taxon>
        <taxon>rosids</taxon>
        <taxon>fabids</taxon>
        <taxon>Rosales</taxon>
        <taxon>Moraceae</taxon>
        <taxon>Moreae</taxon>
        <taxon>Morus</taxon>
    </lineage>
</organism>
<dbReference type="SUPFAM" id="SSF54826">
    <property type="entry name" value="Enolase N-terminal domain-like"/>
    <property type="match status" value="1"/>
</dbReference>
<keyword evidence="5" id="KW-0456">Lyase</keyword>
<keyword evidence="4" id="KW-0324">Glycolysis</keyword>
<dbReference type="GO" id="GO:0006096">
    <property type="term" value="P:glycolytic process"/>
    <property type="evidence" value="ECO:0007669"/>
    <property type="project" value="UniProtKB-UniPathway"/>
</dbReference>
<dbReference type="eggNOG" id="KOG2670">
    <property type="taxonomic scope" value="Eukaryota"/>
</dbReference>
<evidence type="ECO:0000256" key="1">
    <source>
        <dbReference type="ARBA" id="ARBA00005031"/>
    </source>
</evidence>
<dbReference type="Gene3D" id="3.20.20.120">
    <property type="entry name" value="Enolase-like C-terminal domain"/>
    <property type="match status" value="1"/>
</dbReference>
<dbReference type="EMBL" id="KE343704">
    <property type="protein sequence ID" value="EXB38895.1"/>
    <property type="molecule type" value="Genomic_DNA"/>
</dbReference>
<dbReference type="InterPro" id="IPR020810">
    <property type="entry name" value="Enolase_C"/>
</dbReference>
<feature type="domain" description="Enolase C-terminal TIM barrel" evidence="7">
    <location>
        <begin position="87"/>
        <end position="275"/>
    </location>
</feature>
<proteinExistence type="inferred from homology"/>
<comment type="similarity">
    <text evidence="2">Belongs to the enolase family.</text>
</comment>
<evidence type="ECO:0000256" key="5">
    <source>
        <dbReference type="ARBA" id="ARBA00023239"/>
    </source>
</evidence>
<evidence type="ECO:0000313" key="9">
    <source>
        <dbReference type="Proteomes" id="UP000030645"/>
    </source>
</evidence>
<feature type="region of interest" description="Disordered" evidence="6">
    <location>
        <begin position="97"/>
        <end position="116"/>
    </location>
</feature>
<dbReference type="GO" id="GO:0004634">
    <property type="term" value="F:phosphopyruvate hydratase activity"/>
    <property type="evidence" value="ECO:0007669"/>
    <property type="project" value="UniProtKB-EC"/>
</dbReference>
<reference evidence="9" key="1">
    <citation type="submission" date="2013-01" db="EMBL/GenBank/DDBJ databases">
        <title>Draft Genome Sequence of a Mulberry Tree, Morus notabilis C.K. Schneid.</title>
        <authorList>
            <person name="He N."/>
            <person name="Zhao S."/>
        </authorList>
    </citation>
    <scope>NUCLEOTIDE SEQUENCE</scope>
</reference>
<dbReference type="SUPFAM" id="SSF51604">
    <property type="entry name" value="Enolase C-terminal domain-like"/>
    <property type="match status" value="1"/>
</dbReference>
<evidence type="ECO:0000256" key="3">
    <source>
        <dbReference type="ARBA" id="ARBA00012058"/>
    </source>
</evidence>